<keyword evidence="3" id="KW-1185">Reference proteome</keyword>
<dbReference type="EnsemblPlants" id="Kaladp0518s0001.1.v1.1">
    <property type="protein sequence ID" value="Kaladp0518s0001.1.v1.1"/>
    <property type="gene ID" value="Kaladp0518s0001.v1.1"/>
</dbReference>
<organism evidence="2 3">
    <name type="scientific">Kalanchoe fedtschenkoi</name>
    <name type="common">Lavender scallops</name>
    <name type="synonym">South American air plant</name>
    <dbReference type="NCBI Taxonomy" id="63787"/>
    <lineage>
        <taxon>Eukaryota</taxon>
        <taxon>Viridiplantae</taxon>
        <taxon>Streptophyta</taxon>
        <taxon>Embryophyta</taxon>
        <taxon>Tracheophyta</taxon>
        <taxon>Spermatophyta</taxon>
        <taxon>Magnoliopsida</taxon>
        <taxon>eudicotyledons</taxon>
        <taxon>Gunneridae</taxon>
        <taxon>Pentapetalae</taxon>
        <taxon>Saxifragales</taxon>
        <taxon>Crassulaceae</taxon>
        <taxon>Kalanchoe</taxon>
    </lineage>
</organism>
<name>A0A7N0VBD9_KALFE</name>
<dbReference type="AlphaFoldDB" id="A0A7N0VBD9"/>
<dbReference type="PANTHER" id="PTHR35109">
    <property type="entry name" value="GLUTAMATE RACEMASE"/>
    <property type="match status" value="1"/>
</dbReference>
<evidence type="ECO:0000313" key="2">
    <source>
        <dbReference type="EnsemblPlants" id="Kaladp0518s0001.1.v1.1"/>
    </source>
</evidence>
<evidence type="ECO:0000313" key="3">
    <source>
        <dbReference type="Proteomes" id="UP000594263"/>
    </source>
</evidence>
<reference evidence="2" key="1">
    <citation type="submission" date="2021-01" db="UniProtKB">
        <authorList>
            <consortium name="EnsemblPlants"/>
        </authorList>
    </citation>
    <scope>IDENTIFICATION</scope>
</reference>
<dbReference type="Gramene" id="Kaladp0518s0001.1.v1.1">
    <property type="protein sequence ID" value="Kaladp0518s0001.1.v1.1"/>
    <property type="gene ID" value="Kaladp0518s0001.v1.1"/>
</dbReference>
<evidence type="ECO:0000256" key="1">
    <source>
        <dbReference type="SAM" id="MobiDB-lite"/>
    </source>
</evidence>
<proteinExistence type="predicted"/>
<feature type="region of interest" description="Disordered" evidence="1">
    <location>
        <begin position="36"/>
        <end position="63"/>
    </location>
</feature>
<protein>
    <submittedName>
        <fullName evidence="2">Uncharacterized protein</fullName>
    </submittedName>
</protein>
<accession>A0A7N0VBD9</accession>
<dbReference type="PANTHER" id="PTHR35109:SF1">
    <property type="entry name" value="GLUTAMATE RACEMASE"/>
    <property type="match status" value="1"/>
</dbReference>
<sequence length="115" mass="13167">MRGSLGALRPLWNLIERQHGNPHYREYSKLLGRPEFATSKRDRAQGRALGESSANSSNWVPHPRTGIYFPKGHEWVMEGVPDGAATFEGHEPYWLRNVEGVDRAYPETPTDHYLH</sequence>
<dbReference type="Proteomes" id="UP000594263">
    <property type="component" value="Unplaced"/>
</dbReference>